<dbReference type="Proteomes" id="UP000054567">
    <property type="component" value="Unassembled WGS sequence"/>
</dbReference>
<organism evidence="2 3">
    <name type="scientific">Coccidioides posadasii RMSCC 3488</name>
    <dbReference type="NCBI Taxonomy" id="454284"/>
    <lineage>
        <taxon>Eukaryota</taxon>
        <taxon>Fungi</taxon>
        <taxon>Dikarya</taxon>
        <taxon>Ascomycota</taxon>
        <taxon>Pezizomycotina</taxon>
        <taxon>Eurotiomycetes</taxon>
        <taxon>Eurotiomycetidae</taxon>
        <taxon>Onygenales</taxon>
        <taxon>Onygenaceae</taxon>
        <taxon>Coccidioides</taxon>
    </lineage>
</organism>
<name>A0A0J6F7W4_COCPO</name>
<feature type="region of interest" description="Disordered" evidence="1">
    <location>
        <begin position="1"/>
        <end position="37"/>
    </location>
</feature>
<protein>
    <submittedName>
        <fullName evidence="2">Uncharacterized protein</fullName>
    </submittedName>
</protein>
<dbReference type="EMBL" id="DS268111">
    <property type="protein sequence ID" value="KMM69081.1"/>
    <property type="molecule type" value="Genomic_DNA"/>
</dbReference>
<dbReference type="AlphaFoldDB" id="A0A0J6F7W4"/>
<proteinExistence type="predicted"/>
<accession>A0A0J6F7W4</accession>
<gene>
    <name evidence="2" type="ORF">CPAG_05403</name>
</gene>
<feature type="compositionally biased region" description="Pro residues" evidence="1">
    <location>
        <begin position="18"/>
        <end position="28"/>
    </location>
</feature>
<sequence>MMLSAVPPSHLITIDPLSKPPPSLPSTPTPLDHHPSKPCTTFQSSQSFEISSNSFASQPISVELEMSDLQHTPLQFEDLPTEIHEAVLDHLFGVRGAALASVTPASSTASSWSKTLRHPRRKALSDLALVSRSWRPLVQERIYRHIQVKGTTDGLQESAEWFSSHPHLGPYVRHIEIWVPVWGDRLPRPHALQPGRREINAGESLTPADSIALLQSVTDGIEHGRTNHNFRFANRNATLQQIFYHVACFFPDAKMLTLEGGHCKKPPMIKHFCSDSTYEQRLEVLPNIQTFIMRGAWNIMREYDHWCNIVSALPNIREWNCTYAKPKREAQATISKILTTFPRGLSRLNISLEGFCSKTNSQARWLGACQVERHLCRLLGDIVPQLESLTFTGKVCSTLFNVARAATIKSERRSRLKAIDLVVKACCCEQSKLEGNLKFALDHSGITNMTFINSFENLIIAAAKSLDSLTAIQFMRIRYIDLDSIWGLLNPYYQLVGNTCTGLWSEEILETLHATRPMIQFEVLDDGILPEYGINSHTGTGAFPRSRPRSMKASAYEFIADKSKS</sequence>
<evidence type="ECO:0000313" key="3">
    <source>
        <dbReference type="Proteomes" id="UP000054567"/>
    </source>
</evidence>
<evidence type="ECO:0000256" key="1">
    <source>
        <dbReference type="SAM" id="MobiDB-lite"/>
    </source>
</evidence>
<reference evidence="3" key="3">
    <citation type="journal article" date="2010" name="Genome Res.">
        <title>Population genomic sequencing of Coccidioides fungi reveals recent hybridization and transposon control.</title>
        <authorList>
            <person name="Neafsey D.E."/>
            <person name="Barker B.M."/>
            <person name="Sharpton T.J."/>
            <person name="Stajich J.E."/>
            <person name="Park D.J."/>
            <person name="Whiston E."/>
            <person name="Hung C.-Y."/>
            <person name="McMahan C."/>
            <person name="White J."/>
            <person name="Sykes S."/>
            <person name="Heiman D."/>
            <person name="Young S."/>
            <person name="Zeng Q."/>
            <person name="Abouelleil A."/>
            <person name="Aftuck L."/>
            <person name="Bessette D."/>
            <person name="Brown A."/>
            <person name="FitzGerald M."/>
            <person name="Lui A."/>
            <person name="Macdonald J.P."/>
            <person name="Priest M."/>
            <person name="Orbach M.J."/>
            <person name="Galgiani J.N."/>
            <person name="Kirkland T.N."/>
            <person name="Cole G.T."/>
            <person name="Birren B.W."/>
            <person name="Henn M.R."/>
            <person name="Taylor J.W."/>
            <person name="Rounsley S.D."/>
        </authorList>
    </citation>
    <scope>NUCLEOTIDE SEQUENCE [LARGE SCALE GENOMIC DNA]</scope>
    <source>
        <strain evidence="3">RMSCC 3488</strain>
    </source>
</reference>
<dbReference type="VEuPathDB" id="FungiDB:CPAG_05403"/>
<dbReference type="OrthoDB" id="5281682at2759"/>
<reference evidence="2 3" key="1">
    <citation type="submission" date="2007-06" db="EMBL/GenBank/DDBJ databases">
        <title>The Genome Sequence of Coccidioides posadasii RMSCC_3488.</title>
        <authorList>
            <consortium name="Coccidioides Genome Resources Consortium"/>
            <consortium name="The Broad Institute Genome Sequencing Platform"/>
            <person name="Henn M.R."/>
            <person name="Sykes S."/>
            <person name="Young S."/>
            <person name="Jaffe D."/>
            <person name="Berlin A."/>
            <person name="Alvarez P."/>
            <person name="Butler J."/>
            <person name="Gnerre S."/>
            <person name="Grabherr M."/>
            <person name="Mauceli E."/>
            <person name="Brockman W."/>
            <person name="Kodira C."/>
            <person name="Alvarado L."/>
            <person name="Zeng Q."/>
            <person name="Crawford M."/>
            <person name="Antoine C."/>
            <person name="Devon K."/>
            <person name="Galgiani J."/>
            <person name="Orsborn K."/>
            <person name="Lewis M.L."/>
            <person name="Nusbaum C."/>
            <person name="Galagan J."/>
            <person name="Birren B."/>
        </authorList>
    </citation>
    <scope>NUCLEOTIDE SEQUENCE [LARGE SCALE GENOMIC DNA]</scope>
    <source>
        <strain evidence="2 3">RMSCC 3488</strain>
    </source>
</reference>
<evidence type="ECO:0000313" key="2">
    <source>
        <dbReference type="EMBL" id="KMM69081.1"/>
    </source>
</evidence>
<reference evidence="3" key="2">
    <citation type="journal article" date="2009" name="Genome Res.">
        <title>Comparative genomic analyses of the human fungal pathogens Coccidioides and their relatives.</title>
        <authorList>
            <person name="Sharpton T.J."/>
            <person name="Stajich J.E."/>
            <person name="Rounsley S.D."/>
            <person name="Gardner M.J."/>
            <person name="Wortman J.R."/>
            <person name="Jordar V.S."/>
            <person name="Maiti R."/>
            <person name="Kodira C.D."/>
            <person name="Neafsey D.E."/>
            <person name="Zeng Q."/>
            <person name="Hung C.-Y."/>
            <person name="McMahan C."/>
            <person name="Muszewska A."/>
            <person name="Grynberg M."/>
            <person name="Mandel M.A."/>
            <person name="Kellner E.M."/>
            <person name="Barker B.M."/>
            <person name="Galgiani J.N."/>
            <person name="Orbach M.J."/>
            <person name="Kirkland T.N."/>
            <person name="Cole G.T."/>
            <person name="Henn M.R."/>
            <person name="Birren B.W."/>
            <person name="Taylor J.W."/>
        </authorList>
    </citation>
    <scope>NUCLEOTIDE SEQUENCE [LARGE SCALE GENOMIC DNA]</scope>
    <source>
        <strain evidence="3">RMSCC 3488</strain>
    </source>
</reference>